<dbReference type="Pfam" id="PF13975">
    <property type="entry name" value="gag-asp_proteas"/>
    <property type="match status" value="1"/>
</dbReference>
<evidence type="ECO:0008006" key="4">
    <source>
        <dbReference type="Google" id="ProtNLM"/>
    </source>
</evidence>
<dbReference type="InterPro" id="IPR034122">
    <property type="entry name" value="Retropepsin-like_bacterial"/>
</dbReference>
<keyword evidence="3" id="KW-1185">Reference proteome</keyword>
<keyword evidence="1" id="KW-1133">Transmembrane helix</keyword>
<reference evidence="3" key="1">
    <citation type="journal article" date="2019" name="Int. J. Syst. Evol. Microbiol.">
        <title>The Global Catalogue of Microorganisms (GCM) 10K type strain sequencing project: providing services to taxonomists for standard genome sequencing and annotation.</title>
        <authorList>
            <consortium name="The Broad Institute Genomics Platform"/>
            <consortium name="The Broad Institute Genome Sequencing Center for Infectious Disease"/>
            <person name="Wu L."/>
            <person name="Ma J."/>
        </authorList>
    </citation>
    <scope>NUCLEOTIDE SEQUENCE [LARGE SCALE GENOMIC DNA]</scope>
    <source>
        <strain evidence="3">CGMCC 1.12482</strain>
    </source>
</reference>
<comment type="caution">
    <text evidence="2">The sequence shown here is derived from an EMBL/GenBank/DDBJ whole genome shotgun (WGS) entry which is preliminary data.</text>
</comment>
<organism evidence="2 3">
    <name type="scientific">Halopseudomonas salina</name>
    <dbReference type="NCBI Taxonomy" id="1323744"/>
    <lineage>
        <taxon>Bacteria</taxon>
        <taxon>Pseudomonadati</taxon>
        <taxon>Pseudomonadota</taxon>
        <taxon>Gammaproteobacteria</taxon>
        <taxon>Pseudomonadales</taxon>
        <taxon>Pseudomonadaceae</taxon>
        <taxon>Halopseudomonas</taxon>
    </lineage>
</organism>
<gene>
    <name evidence="2" type="ORF">GCM10007418_19870</name>
</gene>
<dbReference type="SUPFAM" id="SSF50630">
    <property type="entry name" value="Acid proteases"/>
    <property type="match status" value="1"/>
</dbReference>
<dbReference type="InterPro" id="IPR001969">
    <property type="entry name" value="Aspartic_peptidase_AS"/>
</dbReference>
<sequence>MSETGSTQRIGKVMMILAWVIGLGLAAMWFSGLEEQRLNPNRAPESIATDGGIEVHLESNPQGHYLMTGAINGQEVTFLLDTGATFVAVPANLAKRLGLPEGRRITVTTANGNADSFTTRIDTLQLGAIRLNDVNAGIVPGMDGEEILLGMSALRQLDFTQRGGQLILRQHR</sequence>
<dbReference type="InterPro" id="IPR021109">
    <property type="entry name" value="Peptidase_aspartic_dom_sf"/>
</dbReference>
<dbReference type="Proteomes" id="UP000638188">
    <property type="component" value="Unassembled WGS sequence"/>
</dbReference>
<evidence type="ECO:0000313" key="3">
    <source>
        <dbReference type="Proteomes" id="UP000638188"/>
    </source>
</evidence>
<dbReference type="CDD" id="cd05483">
    <property type="entry name" value="retropepsin_like_bacteria"/>
    <property type="match status" value="1"/>
</dbReference>
<accession>A0ABQ1PPS8</accession>
<evidence type="ECO:0000256" key="1">
    <source>
        <dbReference type="SAM" id="Phobius"/>
    </source>
</evidence>
<keyword evidence="1" id="KW-0472">Membrane</keyword>
<dbReference type="Gene3D" id="2.40.70.10">
    <property type="entry name" value="Acid Proteases"/>
    <property type="match status" value="1"/>
</dbReference>
<keyword evidence="1" id="KW-0812">Transmembrane</keyword>
<name>A0ABQ1PPS8_9GAMM</name>
<dbReference type="InterPro" id="IPR011969">
    <property type="entry name" value="Clan_AA_Asp_peptidase_C"/>
</dbReference>
<feature type="transmembrane region" description="Helical" evidence="1">
    <location>
        <begin position="12"/>
        <end position="32"/>
    </location>
</feature>
<dbReference type="RefSeq" id="WP_373286436.1">
    <property type="nucleotide sequence ID" value="NZ_BMFF01000003.1"/>
</dbReference>
<dbReference type="EMBL" id="BMFF01000003">
    <property type="protein sequence ID" value="GGD00634.1"/>
    <property type="molecule type" value="Genomic_DNA"/>
</dbReference>
<dbReference type="NCBIfam" id="TIGR02281">
    <property type="entry name" value="clan_AA_DTGA"/>
    <property type="match status" value="1"/>
</dbReference>
<protein>
    <recommendedName>
        <fullName evidence="4">Aspartyl protease family protein</fullName>
    </recommendedName>
</protein>
<dbReference type="PROSITE" id="PS00141">
    <property type="entry name" value="ASP_PROTEASE"/>
    <property type="match status" value="1"/>
</dbReference>
<evidence type="ECO:0000313" key="2">
    <source>
        <dbReference type="EMBL" id="GGD00634.1"/>
    </source>
</evidence>
<proteinExistence type="predicted"/>